<accession>A0A830E9C1</accession>
<dbReference type="Pfam" id="PF16897">
    <property type="entry name" value="MMR_HSR1_Xtn"/>
    <property type="match status" value="1"/>
</dbReference>
<dbReference type="InterPro" id="IPR012676">
    <property type="entry name" value="TGS-like"/>
</dbReference>
<dbReference type="InterPro" id="IPR006073">
    <property type="entry name" value="GTP-bd"/>
</dbReference>
<dbReference type="PROSITE" id="PS00905">
    <property type="entry name" value="GTP1_OBG"/>
    <property type="match status" value="1"/>
</dbReference>
<dbReference type="PROSITE" id="PS51710">
    <property type="entry name" value="G_OBG"/>
    <property type="match status" value="1"/>
</dbReference>
<keyword evidence="2" id="KW-0342">GTP-binding</keyword>
<gene>
    <name evidence="6" type="ORF">GCM10007209_24440</name>
</gene>
<dbReference type="EMBL" id="BMCI01000004">
    <property type="protein sequence ID" value="GGC61465.1"/>
    <property type="molecule type" value="Genomic_DNA"/>
</dbReference>
<sequence length="390" mass="42884">MRLTRRAEGKGFSTDAAELLTMGLEEEIEDIREEISNTPYNKSTEAHIGRLKAKLAELKEKLENQSSAGGGQGYAVEKTGDATVALVGFPSVGKSTLINALTNADSETGEYEFTTLNVNPGMLKYKGANIQILDVPGLIEGAAGGRGGGKEVLSVVRTADLVVFMLSVFEIERYERLQRELYNNKIRLDTSPPNLSINKKGKGGINVTKSDSVDLEEETIKGILREHGFVNAEVTLRGETTIDELVDGIMKNRVYLPSIVAVNKADLIDKDYLPTVEENLREVGLDPDEVTFISAEAEKGLDALKEEIWDALGLIRIYMDKPGRGVDYDEPLVLREGDTIDDAIHELGAKLDERFRFARVSGPSAKHDDQQVGRDHVLADEDVLRIIAQR</sequence>
<evidence type="ECO:0000256" key="1">
    <source>
        <dbReference type="ARBA" id="ARBA00022741"/>
    </source>
</evidence>
<reference evidence="6" key="2">
    <citation type="submission" date="2020-09" db="EMBL/GenBank/DDBJ databases">
        <authorList>
            <person name="Sun Q."/>
            <person name="Sedlacek I."/>
        </authorList>
    </citation>
    <scope>NUCLEOTIDE SEQUENCE</scope>
    <source>
        <strain evidence="6">CCM 7217</strain>
    </source>
</reference>
<dbReference type="InterPro" id="IPR031662">
    <property type="entry name" value="GTP-binding_2"/>
</dbReference>
<reference evidence="6" key="1">
    <citation type="journal article" date="2014" name="Int. J. Syst. Evol. Microbiol.">
        <title>Complete genome sequence of Corynebacterium casei LMG S-19264T (=DSM 44701T), isolated from a smear-ripened cheese.</title>
        <authorList>
            <consortium name="US DOE Joint Genome Institute (JGI-PGF)"/>
            <person name="Walter F."/>
            <person name="Albersmeier A."/>
            <person name="Kalinowski J."/>
            <person name="Ruckert C."/>
        </authorList>
    </citation>
    <scope>NUCLEOTIDE SEQUENCE</scope>
    <source>
        <strain evidence="6">CCM 7217</strain>
    </source>
</reference>
<dbReference type="NCBIfam" id="TIGR00231">
    <property type="entry name" value="small_GTP"/>
    <property type="match status" value="1"/>
</dbReference>
<dbReference type="GO" id="GO:0003924">
    <property type="term" value="F:GTPase activity"/>
    <property type="evidence" value="ECO:0007669"/>
    <property type="project" value="InterPro"/>
</dbReference>
<dbReference type="InterPro" id="IPR004095">
    <property type="entry name" value="TGS"/>
</dbReference>
<organism evidence="6 7">
    <name type="scientific">Haloferax sulfurifontis</name>
    <dbReference type="NCBI Taxonomy" id="255616"/>
    <lineage>
        <taxon>Archaea</taxon>
        <taxon>Methanobacteriati</taxon>
        <taxon>Methanobacteriota</taxon>
        <taxon>Stenosarchaea group</taxon>
        <taxon>Halobacteria</taxon>
        <taxon>Halobacteriales</taxon>
        <taxon>Haloferacaceae</taxon>
        <taxon>Haloferax</taxon>
    </lineage>
</organism>
<dbReference type="InterPro" id="IPR027417">
    <property type="entry name" value="P-loop_NTPase"/>
</dbReference>
<name>A0A830E9C1_9EURY</name>
<evidence type="ECO:0000313" key="7">
    <source>
        <dbReference type="Proteomes" id="UP000646833"/>
    </source>
</evidence>
<dbReference type="Gene3D" id="3.40.50.300">
    <property type="entry name" value="P-loop containing nucleotide triphosphate hydrolases"/>
    <property type="match status" value="1"/>
</dbReference>
<feature type="domain" description="OBG-type G" evidence="4">
    <location>
        <begin position="82"/>
        <end position="313"/>
    </location>
</feature>
<keyword evidence="3" id="KW-0175">Coiled coil</keyword>
<dbReference type="Proteomes" id="UP000646833">
    <property type="component" value="Unassembled WGS sequence"/>
</dbReference>
<dbReference type="Pfam" id="PF02824">
    <property type="entry name" value="TGS"/>
    <property type="match status" value="1"/>
</dbReference>
<dbReference type="PRINTS" id="PR00326">
    <property type="entry name" value="GTP1OBG"/>
</dbReference>
<dbReference type="SUPFAM" id="SSF52540">
    <property type="entry name" value="P-loop containing nucleoside triphosphate hydrolases"/>
    <property type="match status" value="1"/>
</dbReference>
<feature type="coiled-coil region" evidence="3">
    <location>
        <begin position="14"/>
        <end position="68"/>
    </location>
</feature>
<dbReference type="InterPro" id="IPR045001">
    <property type="entry name" value="DRG"/>
</dbReference>
<dbReference type="Pfam" id="PF01926">
    <property type="entry name" value="MMR_HSR1"/>
    <property type="match status" value="1"/>
</dbReference>
<keyword evidence="1" id="KW-0547">Nucleotide-binding</keyword>
<dbReference type="Gene3D" id="6.10.140.1070">
    <property type="match status" value="1"/>
</dbReference>
<dbReference type="SUPFAM" id="SSF81271">
    <property type="entry name" value="TGS-like"/>
    <property type="match status" value="1"/>
</dbReference>
<evidence type="ECO:0000256" key="3">
    <source>
        <dbReference type="SAM" id="Coils"/>
    </source>
</evidence>
<dbReference type="InterPro" id="IPR012675">
    <property type="entry name" value="Beta-grasp_dom_sf"/>
</dbReference>
<comment type="caution">
    <text evidence="6">The sequence shown here is derived from an EMBL/GenBank/DDBJ whole genome shotgun (WGS) entry which is preliminary data.</text>
</comment>
<evidence type="ECO:0000313" key="6">
    <source>
        <dbReference type="EMBL" id="GGC61465.1"/>
    </source>
</evidence>
<evidence type="ECO:0000256" key="2">
    <source>
        <dbReference type="ARBA" id="ARBA00023134"/>
    </source>
</evidence>
<proteinExistence type="predicted"/>
<dbReference type="PROSITE" id="PS51880">
    <property type="entry name" value="TGS"/>
    <property type="match status" value="1"/>
</dbReference>
<evidence type="ECO:0000259" key="5">
    <source>
        <dbReference type="PROSITE" id="PS51880"/>
    </source>
</evidence>
<dbReference type="InterPro" id="IPR006074">
    <property type="entry name" value="GTP1-OBG_CS"/>
</dbReference>
<protein>
    <submittedName>
        <fullName evidence="6">GTP-binding protein</fullName>
    </submittedName>
</protein>
<feature type="domain" description="TGS" evidence="5">
    <location>
        <begin position="313"/>
        <end position="388"/>
    </location>
</feature>
<dbReference type="InterPro" id="IPR031167">
    <property type="entry name" value="G_OBG"/>
</dbReference>
<dbReference type="AlphaFoldDB" id="A0A830E9C1"/>
<evidence type="ECO:0000259" key="4">
    <source>
        <dbReference type="PROSITE" id="PS51710"/>
    </source>
</evidence>
<dbReference type="GO" id="GO:0005525">
    <property type="term" value="F:GTP binding"/>
    <property type="evidence" value="ECO:0007669"/>
    <property type="project" value="UniProtKB-KW"/>
</dbReference>
<dbReference type="InterPro" id="IPR005225">
    <property type="entry name" value="Small_GTP-bd"/>
</dbReference>
<dbReference type="Gene3D" id="3.10.20.30">
    <property type="match status" value="1"/>
</dbReference>
<dbReference type="PANTHER" id="PTHR43127">
    <property type="entry name" value="DEVELOPMENTALLY-REGULATED GTP-BINDING PROTEIN 2"/>
    <property type="match status" value="1"/>
</dbReference>
<dbReference type="CDD" id="cd01896">
    <property type="entry name" value="DRG"/>
    <property type="match status" value="1"/>
</dbReference>